<dbReference type="Proteomes" id="UP000429607">
    <property type="component" value="Unassembled WGS sequence"/>
</dbReference>
<keyword evidence="4" id="KW-1185">Reference proteome</keyword>
<comment type="caution">
    <text evidence="2">The sequence shown here is derived from an EMBL/GenBank/DDBJ whole genome shotgun (WGS) entry which is preliminary data.</text>
</comment>
<dbReference type="EMBL" id="QXFT01001113">
    <property type="protein sequence ID" value="KAE9328483.1"/>
    <property type="molecule type" value="Genomic_DNA"/>
</dbReference>
<evidence type="ECO:0000313" key="2">
    <source>
        <dbReference type="EMBL" id="KAE9328483.1"/>
    </source>
</evidence>
<accession>A0A6A4EVC9</accession>
<dbReference type="AlphaFoldDB" id="A0A6A4EVC9"/>
<evidence type="ECO:0000313" key="3">
    <source>
        <dbReference type="Proteomes" id="UP000429607"/>
    </source>
</evidence>
<dbReference type="Proteomes" id="UP000434957">
    <property type="component" value="Unassembled WGS sequence"/>
</dbReference>
<protein>
    <submittedName>
        <fullName evidence="2">Uncharacterized protein</fullName>
    </submittedName>
</protein>
<name>A0A6A4EVC9_9STRA</name>
<proteinExistence type="predicted"/>
<sequence length="395" mass="44989">MQEWVLTKGLPQEEIEERLRFFTFESSTRSTNDTAEQNRQSVSYAGAVAKGLHREKQGVRTQEQHRMYELCTQQMPALTKLRDRTEDEDKALLMILTHELEVPAPPSFLEQSMTAEELAIFTDVFMALEYPMYAHLVPGQRFGENMSKAALMAQIYVGAEAAPAQKKEIAEFKTDVSRMTLDTKTRVITVTFKGKQTASKWAGWKFPLAAKLLTLEDHESKREAALVNHHLVRLDYYSFTVEVRTEKVTSTDLYWLLAKALGFQVQSMVHTQTEAMGINDKQWKVRIKADACPKKLRETAVIGVEEVELVVHHHEIFINWPCKNCYAPGHPTKFCKADEAQAAQLRKVHKHTVKGKLPSNKGQGGRNYSAADLPRTLEQLTDLLKVTTTKNRGRR</sequence>
<gene>
    <name evidence="1" type="ORF">PR001_g23067</name>
    <name evidence="2" type="ORF">PR003_g15771</name>
</gene>
<evidence type="ECO:0000313" key="4">
    <source>
        <dbReference type="Proteomes" id="UP000434957"/>
    </source>
</evidence>
<reference evidence="2 4" key="1">
    <citation type="submission" date="2018-08" db="EMBL/GenBank/DDBJ databases">
        <title>Genomic investigation of the strawberry pathogen Phytophthora fragariae indicates pathogenicity is determined by transcriptional variation in three key races.</title>
        <authorList>
            <person name="Adams T.M."/>
            <person name="Armitage A.D."/>
            <person name="Sobczyk M.K."/>
            <person name="Bates H.J."/>
            <person name="Dunwell J.M."/>
            <person name="Nellist C.F."/>
            <person name="Harrison R.J."/>
        </authorList>
    </citation>
    <scope>NUCLEOTIDE SEQUENCE [LARGE SCALE GENOMIC DNA]</scope>
    <source>
        <strain evidence="1 3">SCRP249</strain>
        <strain evidence="2 4">SCRP333</strain>
    </source>
</reference>
<organism evidence="2 4">
    <name type="scientific">Phytophthora rubi</name>
    <dbReference type="NCBI Taxonomy" id="129364"/>
    <lineage>
        <taxon>Eukaryota</taxon>
        <taxon>Sar</taxon>
        <taxon>Stramenopiles</taxon>
        <taxon>Oomycota</taxon>
        <taxon>Peronosporomycetes</taxon>
        <taxon>Peronosporales</taxon>
        <taxon>Peronosporaceae</taxon>
        <taxon>Phytophthora</taxon>
    </lineage>
</organism>
<dbReference type="EMBL" id="QXFV01002666">
    <property type="protein sequence ID" value="KAE8984818.1"/>
    <property type="molecule type" value="Genomic_DNA"/>
</dbReference>
<evidence type="ECO:0000313" key="1">
    <source>
        <dbReference type="EMBL" id="KAE8984818.1"/>
    </source>
</evidence>